<keyword evidence="1" id="KW-0812">Transmembrane</keyword>
<protein>
    <recommendedName>
        <fullName evidence="4">PrgI family protein</fullName>
    </recommendedName>
</protein>
<evidence type="ECO:0000313" key="2">
    <source>
        <dbReference type="EMBL" id="OGZ40418.1"/>
    </source>
</evidence>
<sequence length="92" mass="10914">MRFNVPQFVDIEDTILGPLTLKQFFLLIASGLIFALLWWAFQLWFVLLIGVPMMLIIIAAIFIKVGGRSLPKVFMAWFNYWTKPRFYIWKKN</sequence>
<proteinExistence type="predicted"/>
<gene>
    <name evidence="2" type="ORF">A3B04_02265</name>
</gene>
<dbReference type="Proteomes" id="UP000177126">
    <property type="component" value="Unassembled WGS sequence"/>
</dbReference>
<name>A0A1G2FS20_9BACT</name>
<dbReference type="InterPro" id="IPR024414">
    <property type="entry name" value="Uncharacterised_PrgI"/>
</dbReference>
<organism evidence="2 3">
    <name type="scientific">Candidatus Portnoybacteria bacterium RIFCSPLOWO2_02_FULL_39_11</name>
    <dbReference type="NCBI Taxonomy" id="1802001"/>
    <lineage>
        <taxon>Bacteria</taxon>
        <taxon>Candidatus Portnoyibacteriota</taxon>
    </lineage>
</organism>
<comment type="caution">
    <text evidence="2">The sequence shown here is derived from an EMBL/GenBank/DDBJ whole genome shotgun (WGS) entry which is preliminary data.</text>
</comment>
<keyword evidence="1" id="KW-0472">Membrane</keyword>
<keyword evidence="1" id="KW-1133">Transmembrane helix</keyword>
<dbReference type="Pfam" id="PF12666">
    <property type="entry name" value="PrgI"/>
    <property type="match status" value="1"/>
</dbReference>
<evidence type="ECO:0008006" key="4">
    <source>
        <dbReference type="Google" id="ProtNLM"/>
    </source>
</evidence>
<dbReference type="AlphaFoldDB" id="A0A1G2FS20"/>
<feature type="transmembrane region" description="Helical" evidence="1">
    <location>
        <begin position="47"/>
        <end position="65"/>
    </location>
</feature>
<evidence type="ECO:0000256" key="1">
    <source>
        <dbReference type="SAM" id="Phobius"/>
    </source>
</evidence>
<reference evidence="2 3" key="1">
    <citation type="journal article" date="2016" name="Nat. Commun.">
        <title>Thousands of microbial genomes shed light on interconnected biogeochemical processes in an aquifer system.</title>
        <authorList>
            <person name="Anantharaman K."/>
            <person name="Brown C.T."/>
            <person name="Hug L.A."/>
            <person name="Sharon I."/>
            <person name="Castelle C.J."/>
            <person name="Probst A.J."/>
            <person name="Thomas B.C."/>
            <person name="Singh A."/>
            <person name="Wilkins M.J."/>
            <person name="Karaoz U."/>
            <person name="Brodie E.L."/>
            <person name="Williams K.H."/>
            <person name="Hubbard S.S."/>
            <person name="Banfield J.F."/>
        </authorList>
    </citation>
    <scope>NUCLEOTIDE SEQUENCE [LARGE SCALE GENOMIC DNA]</scope>
</reference>
<accession>A0A1G2FS20</accession>
<feature type="transmembrane region" description="Helical" evidence="1">
    <location>
        <begin position="24"/>
        <end position="41"/>
    </location>
</feature>
<evidence type="ECO:0000313" key="3">
    <source>
        <dbReference type="Proteomes" id="UP000177126"/>
    </source>
</evidence>
<dbReference type="EMBL" id="MHNF01000033">
    <property type="protein sequence ID" value="OGZ40418.1"/>
    <property type="molecule type" value="Genomic_DNA"/>
</dbReference>